<dbReference type="Gene3D" id="3.40.50.11780">
    <property type="match status" value="1"/>
</dbReference>
<organism evidence="4 5">
    <name type="scientific">Aquimarina algicola</name>
    <dbReference type="NCBI Taxonomy" id="2589995"/>
    <lineage>
        <taxon>Bacteria</taxon>
        <taxon>Pseudomonadati</taxon>
        <taxon>Bacteroidota</taxon>
        <taxon>Flavobacteriia</taxon>
        <taxon>Flavobacteriales</taxon>
        <taxon>Flavobacteriaceae</taxon>
        <taxon>Aquimarina</taxon>
    </lineage>
</organism>
<dbReference type="InterPro" id="IPR020287">
    <property type="entry name" value="Tail_sheath_C"/>
</dbReference>
<sequence length="558" mass="59572">MSVTTMKTPGVYIQELDAFGNAVVPVPTAIPAFIGYTGQTSYNGKDLVNKAVRITSLAEFNAIFGGAPPQIQFSIADVSATASATTKPAPTGDASKKKSADASKSDASATSSAKAIVTPDFFAGAKGYSLATATVNYRLYSAIRFFYENGGGTCYVVSTGGYDYTMTGLSSTKPFTDALTLLEKETEPTMIVIPDAVELMDDTETDLAKKYALCYTLQGEMINHSGELANRVALIDIPGGYSEPLVGTTSVEGFRNAVEPTLQKFNSYAAAYYPWLHTTVNQLTDVSYKNIAPSSYTVAKAMLTADFPNVIDPSTKNSVPNPVKYVNALFAAKPGADGITQDKADSVLKNLSPSYKLLLKHILEKLNLMPPSAAMAGIYTTVDNNEGVWIAPANVGVQGVVAPAIKIDFKAQEDLNMPLDGKSVCAIRSFPGKGILVWGARTLDGNSNDWRYINVRRTLIYIEQSVKEAAGAYVFAPNDANTWVTVKSMISNFLLGLWNQGGLVGPKPADAFSVSVGLGSTMTADDILNGRMIVAVKVAVSHPAEFIEITFQQEMQKG</sequence>
<comment type="similarity">
    <text evidence="1">Belongs to the myoviridae tail sheath protein family.</text>
</comment>
<dbReference type="PANTHER" id="PTHR35861:SF1">
    <property type="entry name" value="PHAGE TAIL SHEATH PROTEIN"/>
    <property type="match status" value="1"/>
</dbReference>
<feature type="compositionally biased region" description="Basic and acidic residues" evidence="2">
    <location>
        <begin position="94"/>
        <end position="103"/>
    </location>
</feature>
<dbReference type="AlphaFoldDB" id="A0A504J601"/>
<dbReference type="Proteomes" id="UP000315540">
    <property type="component" value="Unassembled WGS sequence"/>
</dbReference>
<evidence type="ECO:0000259" key="3">
    <source>
        <dbReference type="Pfam" id="PF17482"/>
    </source>
</evidence>
<keyword evidence="5" id="KW-1185">Reference proteome</keyword>
<dbReference type="Pfam" id="PF17482">
    <property type="entry name" value="Phage_sheath_1C"/>
    <property type="match status" value="1"/>
</dbReference>
<feature type="compositionally biased region" description="Low complexity" evidence="2">
    <location>
        <begin position="84"/>
        <end position="93"/>
    </location>
</feature>
<dbReference type="InterPro" id="IPR052042">
    <property type="entry name" value="Tail_sheath_structural"/>
</dbReference>
<evidence type="ECO:0000313" key="4">
    <source>
        <dbReference type="EMBL" id="TPN86217.1"/>
    </source>
</evidence>
<protein>
    <submittedName>
        <fullName evidence="4">Phage tail sheath family protein</fullName>
    </submittedName>
</protein>
<evidence type="ECO:0000256" key="2">
    <source>
        <dbReference type="SAM" id="MobiDB-lite"/>
    </source>
</evidence>
<dbReference type="PANTHER" id="PTHR35861">
    <property type="match status" value="1"/>
</dbReference>
<proteinExistence type="inferred from homology"/>
<dbReference type="EMBL" id="VFWZ01000003">
    <property type="protein sequence ID" value="TPN86217.1"/>
    <property type="molecule type" value="Genomic_DNA"/>
</dbReference>
<feature type="domain" description="Tail sheath protein C-terminal" evidence="3">
    <location>
        <begin position="447"/>
        <end position="553"/>
    </location>
</feature>
<gene>
    <name evidence="4" type="ORF">FHK87_13180</name>
</gene>
<evidence type="ECO:0000256" key="1">
    <source>
        <dbReference type="ARBA" id="ARBA00008005"/>
    </source>
</evidence>
<accession>A0A504J601</accession>
<dbReference type="OrthoDB" id="9767864at2"/>
<feature type="region of interest" description="Disordered" evidence="2">
    <location>
        <begin position="84"/>
        <end position="103"/>
    </location>
</feature>
<name>A0A504J601_9FLAO</name>
<reference evidence="4 5" key="1">
    <citation type="submission" date="2019-06" db="EMBL/GenBank/DDBJ databases">
        <authorList>
            <person name="Meng X."/>
        </authorList>
    </citation>
    <scope>NUCLEOTIDE SEQUENCE [LARGE SCALE GENOMIC DNA]</scope>
    <source>
        <strain evidence="4 5">M625</strain>
    </source>
</reference>
<dbReference type="RefSeq" id="WP_140593676.1">
    <property type="nucleotide sequence ID" value="NZ_VFWZ01000003.1"/>
</dbReference>
<comment type="caution">
    <text evidence="4">The sequence shown here is derived from an EMBL/GenBank/DDBJ whole genome shotgun (WGS) entry which is preliminary data.</text>
</comment>
<evidence type="ECO:0000313" key="5">
    <source>
        <dbReference type="Proteomes" id="UP000315540"/>
    </source>
</evidence>